<dbReference type="GO" id="GO:0005524">
    <property type="term" value="F:ATP binding"/>
    <property type="evidence" value="ECO:0007669"/>
    <property type="project" value="InterPro"/>
</dbReference>
<sequence length="41" mass="4769">MENKGRLQVLAKRLLEKEVIEGEELREIISHNLPDPKNNTL</sequence>
<reference evidence="1 2" key="1">
    <citation type="submission" date="2019-04" db="EMBL/GenBank/DDBJ databases">
        <title>Genome of a novel bacterium Candidatus Jettenia ecosi reconstructed from metagenome of an anammox bioreactor.</title>
        <authorList>
            <person name="Mardanov A.V."/>
            <person name="Beletsky A.V."/>
            <person name="Ravin N.V."/>
            <person name="Botchkova E.A."/>
            <person name="Litti Y.V."/>
            <person name="Nozhevnikova A.N."/>
        </authorList>
    </citation>
    <scope>NUCLEOTIDE SEQUENCE [LARGE SCALE GENOMIC DNA]</scope>
    <source>
        <strain evidence="1">J2</strain>
    </source>
</reference>
<name>A0A533QGA6_9BACT</name>
<protein>
    <submittedName>
        <fullName evidence="1">Cell division protein FtsH</fullName>
    </submittedName>
</protein>
<proteinExistence type="predicted"/>
<keyword evidence="1" id="KW-0132">Cell division</keyword>
<dbReference type="GO" id="GO:0006508">
    <property type="term" value="P:proteolysis"/>
    <property type="evidence" value="ECO:0007669"/>
    <property type="project" value="InterPro"/>
</dbReference>
<dbReference type="Gene3D" id="1.20.58.760">
    <property type="entry name" value="Peptidase M41"/>
    <property type="match status" value="1"/>
</dbReference>
<dbReference type="GO" id="GO:0051301">
    <property type="term" value="P:cell division"/>
    <property type="evidence" value="ECO:0007669"/>
    <property type="project" value="UniProtKB-KW"/>
</dbReference>
<dbReference type="GO" id="GO:0004222">
    <property type="term" value="F:metalloendopeptidase activity"/>
    <property type="evidence" value="ECO:0007669"/>
    <property type="project" value="InterPro"/>
</dbReference>
<dbReference type="AlphaFoldDB" id="A0A533QGA6"/>
<organism evidence="1 2">
    <name type="scientific">Candidatus Jettenia ecosi</name>
    <dbReference type="NCBI Taxonomy" id="2494326"/>
    <lineage>
        <taxon>Bacteria</taxon>
        <taxon>Pseudomonadati</taxon>
        <taxon>Planctomycetota</taxon>
        <taxon>Candidatus Brocadiia</taxon>
        <taxon>Candidatus Brocadiales</taxon>
        <taxon>Candidatus Brocadiaceae</taxon>
        <taxon>Candidatus Jettenia</taxon>
    </lineage>
</organism>
<dbReference type="Proteomes" id="UP000319783">
    <property type="component" value="Unassembled WGS sequence"/>
</dbReference>
<dbReference type="SUPFAM" id="SSF140990">
    <property type="entry name" value="FtsH protease domain-like"/>
    <property type="match status" value="1"/>
</dbReference>
<dbReference type="GO" id="GO:0004176">
    <property type="term" value="F:ATP-dependent peptidase activity"/>
    <property type="evidence" value="ECO:0007669"/>
    <property type="project" value="InterPro"/>
</dbReference>
<evidence type="ECO:0000313" key="1">
    <source>
        <dbReference type="EMBL" id="TLD43672.1"/>
    </source>
</evidence>
<accession>A0A533QGA6</accession>
<comment type="caution">
    <text evidence="1">The sequence shown here is derived from an EMBL/GenBank/DDBJ whole genome shotgun (WGS) entry which is preliminary data.</text>
</comment>
<dbReference type="InterPro" id="IPR037219">
    <property type="entry name" value="Peptidase_M41-like"/>
</dbReference>
<dbReference type="EMBL" id="SULG01000001">
    <property type="protein sequence ID" value="TLD43672.1"/>
    <property type="molecule type" value="Genomic_DNA"/>
</dbReference>
<keyword evidence="1" id="KW-0131">Cell cycle</keyword>
<gene>
    <name evidence="1" type="ORF">JETT_0103</name>
</gene>
<evidence type="ECO:0000313" key="2">
    <source>
        <dbReference type="Proteomes" id="UP000319783"/>
    </source>
</evidence>